<proteinExistence type="predicted"/>
<keyword evidence="1" id="KW-0472">Membrane</keyword>
<dbReference type="InterPro" id="IPR012338">
    <property type="entry name" value="Beta-lactam/transpept-like"/>
</dbReference>
<dbReference type="PANTHER" id="PTHR46825">
    <property type="entry name" value="D-ALANYL-D-ALANINE-CARBOXYPEPTIDASE/ENDOPEPTIDASE AMPH"/>
    <property type="match status" value="1"/>
</dbReference>
<organism evidence="3 4">
    <name type="scientific">Dictyobacter alpinus</name>
    <dbReference type="NCBI Taxonomy" id="2014873"/>
    <lineage>
        <taxon>Bacteria</taxon>
        <taxon>Bacillati</taxon>
        <taxon>Chloroflexota</taxon>
        <taxon>Ktedonobacteria</taxon>
        <taxon>Ktedonobacterales</taxon>
        <taxon>Dictyobacteraceae</taxon>
        <taxon>Dictyobacter</taxon>
    </lineage>
</organism>
<dbReference type="InterPro" id="IPR050491">
    <property type="entry name" value="AmpC-like"/>
</dbReference>
<keyword evidence="1" id="KW-1133">Transmembrane helix</keyword>
<feature type="transmembrane region" description="Helical" evidence="1">
    <location>
        <begin position="363"/>
        <end position="384"/>
    </location>
</feature>
<dbReference type="SUPFAM" id="SSF56601">
    <property type="entry name" value="beta-lactamase/transpeptidase-like"/>
    <property type="match status" value="1"/>
</dbReference>
<evidence type="ECO:0000259" key="2">
    <source>
        <dbReference type="Pfam" id="PF00144"/>
    </source>
</evidence>
<gene>
    <name evidence="3" type="ORF">KDA_47540</name>
</gene>
<dbReference type="Gene3D" id="3.40.710.10">
    <property type="entry name" value="DD-peptidase/beta-lactamase superfamily"/>
    <property type="match status" value="1"/>
</dbReference>
<dbReference type="EMBL" id="BIFT01000002">
    <property type="protein sequence ID" value="GCE29270.1"/>
    <property type="molecule type" value="Genomic_DNA"/>
</dbReference>
<dbReference type="Proteomes" id="UP000287171">
    <property type="component" value="Unassembled WGS sequence"/>
</dbReference>
<dbReference type="Pfam" id="PF00144">
    <property type="entry name" value="Beta-lactamase"/>
    <property type="match status" value="1"/>
</dbReference>
<sequence>MVPLASAHALHEPLSTQIDTYLQRVVREQGFAGSVLVHKDGKTILRKGYGLADDARHMSITPETVFDVGSISKQFTAAAILQLEQQGKLRVMNCISTYLEHVPADKAAITLHQLLTHSSGLPDDYAGGDLEPLSREEALQAIFSLPLQSRPGEKYVYSNAGYTLLAAVIERVSGTSYPKYMKDHLFRPAGLLHTGFYNDPQWQRLSVAHGYWNGTDEGSPATWPGPYWTVMGNGGVMSTVDDLATWWQVLQAHTLLSPSQTEKLFHKYIKQDSEGEYYGYGWTIQQTEQGELITHNGGGIGGNSDIAFYQQEHVSIFICSNRITYRILFSLPYDIHLLATDTSKQLADNIFHHNFSRLPQPTFTLIPASLIAGGILLVFLLVMFRLRRKRKLAGQHTISKFSLRSPSKKPPA</sequence>
<keyword evidence="1" id="KW-0812">Transmembrane</keyword>
<evidence type="ECO:0000256" key="1">
    <source>
        <dbReference type="SAM" id="Phobius"/>
    </source>
</evidence>
<evidence type="ECO:0000313" key="4">
    <source>
        <dbReference type="Proteomes" id="UP000287171"/>
    </source>
</evidence>
<dbReference type="InterPro" id="IPR001466">
    <property type="entry name" value="Beta-lactam-related"/>
</dbReference>
<reference evidence="4" key="1">
    <citation type="submission" date="2018-12" db="EMBL/GenBank/DDBJ databases">
        <title>Tengunoibacter tsumagoiensis gen. nov., sp. nov., Dictyobacter kobayashii sp. nov., D. alpinus sp. nov., and D. joshuensis sp. nov. and description of Dictyobacteraceae fam. nov. within the order Ktedonobacterales isolated from Tengu-no-mugimeshi.</title>
        <authorList>
            <person name="Wang C.M."/>
            <person name="Zheng Y."/>
            <person name="Sakai Y."/>
            <person name="Toyoda A."/>
            <person name="Minakuchi Y."/>
            <person name="Abe K."/>
            <person name="Yokota A."/>
            <person name="Yabe S."/>
        </authorList>
    </citation>
    <scope>NUCLEOTIDE SEQUENCE [LARGE SCALE GENOMIC DNA]</scope>
    <source>
        <strain evidence="4">Uno16</strain>
    </source>
</reference>
<evidence type="ECO:0000313" key="3">
    <source>
        <dbReference type="EMBL" id="GCE29270.1"/>
    </source>
</evidence>
<feature type="domain" description="Beta-lactamase-related" evidence="2">
    <location>
        <begin position="22"/>
        <end position="322"/>
    </location>
</feature>
<comment type="caution">
    <text evidence="3">The sequence shown here is derived from an EMBL/GenBank/DDBJ whole genome shotgun (WGS) entry which is preliminary data.</text>
</comment>
<protein>
    <recommendedName>
        <fullName evidence="2">Beta-lactamase-related domain-containing protein</fullName>
    </recommendedName>
</protein>
<dbReference type="PANTHER" id="PTHR46825:SF9">
    <property type="entry name" value="BETA-LACTAMASE-RELATED DOMAIN-CONTAINING PROTEIN"/>
    <property type="match status" value="1"/>
</dbReference>
<keyword evidence="4" id="KW-1185">Reference proteome</keyword>
<dbReference type="AlphaFoldDB" id="A0A402BD76"/>
<accession>A0A402BD76</accession>
<name>A0A402BD76_9CHLR</name>